<reference evidence="12" key="1">
    <citation type="submission" date="2025-08" db="UniProtKB">
        <authorList>
            <consortium name="Ensembl"/>
        </authorList>
    </citation>
    <scope>IDENTIFICATION</scope>
</reference>
<comment type="similarity">
    <text evidence="3">Belongs to the CAS family.</text>
</comment>
<evidence type="ECO:0000256" key="10">
    <source>
        <dbReference type="SAM" id="MobiDB-lite"/>
    </source>
</evidence>
<dbReference type="InterPro" id="IPR014928">
    <property type="entry name" value="Serine_rich_dom"/>
</dbReference>
<dbReference type="FunFam" id="2.30.30.40:FF:000009">
    <property type="entry name" value="Breast cancer anti-estrogen resistance 1"/>
    <property type="match status" value="1"/>
</dbReference>
<dbReference type="Pfam" id="PF14604">
    <property type="entry name" value="SH3_9"/>
    <property type="match status" value="1"/>
</dbReference>
<keyword evidence="5" id="KW-0963">Cytoplasm</keyword>
<dbReference type="Ensembl" id="ENSXCOT00000013334.1">
    <property type="protein sequence ID" value="ENSXCOP00000013173.1"/>
    <property type="gene ID" value="ENSXCOG00000009983.1"/>
</dbReference>
<organism evidence="12 13">
    <name type="scientific">Xiphophorus couchianus</name>
    <name type="common">Monterrey platyfish</name>
    <dbReference type="NCBI Taxonomy" id="32473"/>
    <lineage>
        <taxon>Eukaryota</taxon>
        <taxon>Metazoa</taxon>
        <taxon>Chordata</taxon>
        <taxon>Craniata</taxon>
        <taxon>Vertebrata</taxon>
        <taxon>Euteleostomi</taxon>
        <taxon>Actinopterygii</taxon>
        <taxon>Neopterygii</taxon>
        <taxon>Teleostei</taxon>
        <taxon>Neoteleostei</taxon>
        <taxon>Acanthomorphata</taxon>
        <taxon>Ovalentaria</taxon>
        <taxon>Atherinomorphae</taxon>
        <taxon>Cyprinodontiformes</taxon>
        <taxon>Poeciliidae</taxon>
        <taxon>Poeciliinae</taxon>
        <taxon>Xiphophorus</taxon>
    </lineage>
</organism>
<dbReference type="Gene3D" id="1.20.120.830">
    <property type="entry name" value="Serine-rich domain"/>
    <property type="match status" value="1"/>
</dbReference>
<protein>
    <recommendedName>
        <fullName evidence="11">SH3 domain-containing protein</fullName>
    </recommendedName>
</protein>
<dbReference type="Proteomes" id="UP000261380">
    <property type="component" value="Unplaced"/>
</dbReference>
<name>A0A3B5LM79_9TELE</name>
<dbReference type="Pfam" id="PF12026">
    <property type="entry name" value="CAS_C"/>
    <property type="match status" value="1"/>
</dbReference>
<dbReference type="STRING" id="32473.ENSXCOP00000013173"/>
<evidence type="ECO:0000259" key="11">
    <source>
        <dbReference type="PROSITE" id="PS50002"/>
    </source>
</evidence>
<feature type="domain" description="SH3" evidence="11">
    <location>
        <begin position="6"/>
        <end position="68"/>
    </location>
</feature>
<dbReference type="InterPro" id="IPR037362">
    <property type="entry name" value="CAS_fam"/>
</dbReference>
<dbReference type="GO" id="GO:0005737">
    <property type="term" value="C:cytoplasm"/>
    <property type="evidence" value="ECO:0007669"/>
    <property type="project" value="UniProtKB-SubCell"/>
</dbReference>
<dbReference type="FunFam" id="1.20.120.830:FF:000001">
    <property type="entry name" value="BCAR1 scaffold protein, Cas family member"/>
    <property type="match status" value="1"/>
</dbReference>
<evidence type="ECO:0000256" key="1">
    <source>
        <dbReference type="ARBA" id="ARBA00004246"/>
    </source>
</evidence>
<feature type="compositionally biased region" description="Pro residues" evidence="10">
    <location>
        <begin position="262"/>
        <end position="275"/>
    </location>
</feature>
<evidence type="ECO:0000313" key="13">
    <source>
        <dbReference type="Proteomes" id="UP000261380"/>
    </source>
</evidence>
<keyword evidence="4 9" id="KW-0728">SH3 domain</keyword>
<feature type="compositionally biased region" description="Low complexity" evidence="10">
    <location>
        <begin position="363"/>
        <end position="382"/>
    </location>
</feature>
<dbReference type="InterPro" id="IPR021901">
    <property type="entry name" value="CAS_C"/>
</dbReference>
<proteinExistence type="inferred from homology"/>
<feature type="region of interest" description="Disordered" evidence="10">
    <location>
        <begin position="262"/>
        <end position="303"/>
    </location>
</feature>
<evidence type="ECO:0000256" key="6">
    <source>
        <dbReference type="ARBA" id="ARBA00022553"/>
    </source>
</evidence>
<reference evidence="12" key="2">
    <citation type="submission" date="2025-09" db="UniProtKB">
        <authorList>
            <consortium name="Ensembl"/>
        </authorList>
    </citation>
    <scope>IDENTIFICATION</scope>
</reference>
<dbReference type="InterPro" id="IPR001452">
    <property type="entry name" value="SH3_domain"/>
</dbReference>
<evidence type="ECO:0000256" key="9">
    <source>
        <dbReference type="PROSITE-ProRule" id="PRU00192"/>
    </source>
</evidence>
<comment type="subcellular location">
    <subcellularLocation>
        <location evidence="1">Cell junction</location>
        <location evidence="1">Focal adhesion</location>
    </subcellularLocation>
    <subcellularLocation>
        <location evidence="2">Cytoplasm</location>
    </subcellularLocation>
</comment>
<evidence type="ECO:0000256" key="7">
    <source>
        <dbReference type="ARBA" id="ARBA00022889"/>
    </source>
</evidence>
<dbReference type="Gene3D" id="2.30.30.40">
    <property type="entry name" value="SH3 Domains"/>
    <property type="match status" value="1"/>
</dbReference>
<accession>A0A3B5LM79</accession>
<dbReference type="GO" id="GO:0016477">
    <property type="term" value="P:cell migration"/>
    <property type="evidence" value="ECO:0007669"/>
    <property type="project" value="TreeGrafter"/>
</dbReference>
<evidence type="ECO:0000256" key="2">
    <source>
        <dbReference type="ARBA" id="ARBA00004496"/>
    </source>
</evidence>
<dbReference type="PANTHER" id="PTHR10654:SF19">
    <property type="entry name" value="CAS SCAFFOLDING PROTEIN FAMILY MEMBER 4"/>
    <property type="match status" value="1"/>
</dbReference>
<evidence type="ECO:0000313" key="12">
    <source>
        <dbReference type="Ensembl" id="ENSXCOP00000013173.1"/>
    </source>
</evidence>
<evidence type="ECO:0000256" key="8">
    <source>
        <dbReference type="ARBA" id="ARBA00022949"/>
    </source>
</evidence>
<evidence type="ECO:0000256" key="5">
    <source>
        <dbReference type="ARBA" id="ARBA00022490"/>
    </source>
</evidence>
<evidence type="ECO:0000256" key="4">
    <source>
        <dbReference type="ARBA" id="ARBA00022443"/>
    </source>
</evidence>
<dbReference type="SMART" id="SM00326">
    <property type="entry name" value="SH3"/>
    <property type="match status" value="1"/>
</dbReference>
<dbReference type="InterPro" id="IPR038319">
    <property type="entry name" value="Serine_rich_sf"/>
</dbReference>
<keyword evidence="6" id="KW-0597">Phosphoprotein</keyword>
<dbReference type="PROSITE" id="PS50002">
    <property type="entry name" value="SH3"/>
    <property type="match status" value="1"/>
</dbReference>
<dbReference type="GO" id="GO:0005886">
    <property type="term" value="C:plasma membrane"/>
    <property type="evidence" value="ECO:0007669"/>
    <property type="project" value="TreeGrafter"/>
</dbReference>
<dbReference type="AlphaFoldDB" id="A0A3B5LM79"/>
<keyword evidence="8" id="KW-0965">Cell junction</keyword>
<dbReference type="GO" id="GO:0007155">
    <property type="term" value="P:cell adhesion"/>
    <property type="evidence" value="ECO:0007669"/>
    <property type="project" value="UniProtKB-KW"/>
</dbReference>
<dbReference type="InterPro" id="IPR036028">
    <property type="entry name" value="SH3-like_dom_sf"/>
</dbReference>
<feature type="region of interest" description="Disordered" evidence="10">
    <location>
        <begin position="549"/>
        <end position="582"/>
    </location>
</feature>
<dbReference type="Gene3D" id="1.20.120.230">
    <property type="entry name" value="Alpha-catenin/vinculin-like"/>
    <property type="match status" value="1"/>
</dbReference>
<feature type="region of interest" description="Disordered" evidence="10">
    <location>
        <begin position="363"/>
        <end position="388"/>
    </location>
</feature>
<keyword evidence="7" id="KW-0130">Cell adhesion</keyword>
<dbReference type="PANTHER" id="PTHR10654">
    <property type="entry name" value="CAS SCAFFOLDING PROTEIN"/>
    <property type="match status" value="1"/>
</dbReference>
<dbReference type="Pfam" id="PF08824">
    <property type="entry name" value="Serine_rich"/>
    <property type="match status" value="1"/>
</dbReference>
<evidence type="ECO:0000256" key="3">
    <source>
        <dbReference type="ARBA" id="ARBA00007848"/>
    </source>
</evidence>
<dbReference type="SUPFAM" id="SSF50044">
    <property type="entry name" value="SH3-domain"/>
    <property type="match status" value="1"/>
</dbReference>
<sequence>LNVTNIRSKFAKALYDNAAECADELAFRKGDIVMVMEQNVSDTSGWWNCSLHGRRGLAPANRLVLLPQTVTAAGPLRHSAEEPAMNKAKSHVNVQNIYQIPSPPRPISTVTYERMDMMCKDPSLPSVAPSSQIPRQETNGLGLNKVQKFHFFDHGTNDMPLCLQPPFSSLASSPKREDYAIPVPSGTEYQHKVPIGVRTLPNPHKHEWIYDVPAGSEKQTTCRQLYDAIPAQKTNPNSSIYDTPKPCIADKLCPPKAFPCPPLSNIPPTQQPPEESPYDVPPKEDPLPQVVSDPLGDHNSLERRGDNKNILELKRVRLQRMRNFLACTTFHDLPGSGMATVPENEQFRPGLSAVLSQRISTASSSSTSSSTSSCDSLALSSPSPEPLREVALSQEEACRKLLELQDSICGAMPQLMDFVSSNWRCKNHLEKHLKEIKEATETIVSSVTCFLNFALDIKGNARHLTDTNLQTRLYKQLSIVEDSGVILQQTASSLNTAGWPLDTLCQDAGQTQNPDQLDRFVMVARTVPDDVKRLVSIIYGNSKLLFKTPQKDQEPVSNRSPKQTKKSPDKTEGQELQEDDNDYVELQVKNSIENLKKGSQKKYLKVQKKTSHQPLNRYVTKQLFFTEEHQPTSLSEHSRLYFGALQKAIGGFVESLQNDQPPEKFISQSKLVIMVGQRLLDTLCREARRRGSCKSLLCKSNHLCALLKQLAVATKKAAVHYPEKQALLEVQDFAKELAQIAQQFRISLDL</sequence>
<keyword evidence="13" id="KW-1185">Reference proteome</keyword>
<dbReference type="GeneTree" id="ENSGT00950000183008"/>
<dbReference type="GO" id="GO:0005925">
    <property type="term" value="C:focal adhesion"/>
    <property type="evidence" value="ECO:0007669"/>
    <property type="project" value="UniProtKB-SubCell"/>
</dbReference>
<dbReference type="GO" id="GO:0007169">
    <property type="term" value="P:cell surface receptor protein tyrosine kinase signaling pathway"/>
    <property type="evidence" value="ECO:0007669"/>
    <property type="project" value="TreeGrafter"/>
</dbReference>